<organism evidence="2 3">
    <name type="scientific">Streptomyces albospinus</name>
    <dbReference type="NCBI Taxonomy" id="285515"/>
    <lineage>
        <taxon>Bacteria</taxon>
        <taxon>Bacillati</taxon>
        <taxon>Actinomycetota</taxon>
        <taxon>Actinomycetes</taxon>
        <taxon>Kitasatosporales</taxon>
        <taxon>Streptomycetaceae</taxon>
        <taxon>Streptomyces</taxon>
    </lineage>
</organism>
<dbReference type="Proteomes" id="UP000654471">
    <property type="component" value="Unassembled WGS sequence"/>
</dbReference>
<dbReference type="Pfam" id="PF11575">
    <property type="entry name" value="FhuF_C"/>
    <property type="match status" value="1"/>
</dbReference>
<dbReference type="RefSeq" id="WP_189304845.1">
    <property type="nucleotide sequence ID" value="NZ_BMRP01000025.1"/>
</dbReference>
<name>A0ABQ2VH74_9ACTN</name>
<comment type="caution">
    <text evidence="2">The sequence shown here is derived from an EMBL/GenBank/DDBJ whole genome shotgun (WGS) entry which is preliminary data.</text>
</comment>
<dbReference type="InterPro" id="IPR024726">
    <property type="entry name" value="FhuF_C"/>
</dbReference>
<reference evidence="3" key="1">
    <citation type="journal article" date="2019" name="Int. J. Syst. Evol. Microbiol.">
        <title>The Global Catalogue of Microorganisms (GCM) 10K type strain sequencing project: providing services to taxonomists for standard genome sequencing and annotation.</title>
        <authorList>
            <consortium name="The Broad Institute Genomics Platform"/>
            <consortium name="The Broad Institute Genome Sequencing Center for Infectious Disease"/>
            <person name="Wu L."/>
            <person name="Ma J."/>
        </authorList>
    </citation>
    <scope>NUCLEOTIDE SEQUENCE [LARGE SCALE GENOMIC DNA]</scope>
    <source>
        <strain evidence="3">JCM 3399</strain>
    </source>
</reference>
<proteinExistence type="predicted"/>
<gene>
    <name evidence="2" type="ORF">GCM10010211_57770</name>
</gene>
<dbReference type="EMBL" id="BMRP01000025">
    <property type="protein sequence ID" value="GGU84293.1"/>
    <property type="molecule type" value="Genomic_DNA"/>
</dbReference>
<feature type="domain" description="Ferric siderophore reductase C-terminal" evidence="1">
    <location>
        <begin position="222"/>
        <end position="245"/>
    </location>
</feature>
<accession>A0ABQ2VH74</accession>
<evidence type="ECO:0000313" key="3">
    <source>
        <dbReference type="Proteomes" id="UP000654471"/>
    </source>
</evidence>
<evidence type="ECO:0000313" key="2">
    <source>
        <dbReference type="EMBL" id="GGU84293.1"/>
    </source>
</evidence>
<evidence type="ECO:0000259" key="1">
    <source>
        <dbReference type="Pfam" id="PF11575"/>
    </source>
</evidence>
<sequence>MTDTEPRAAIREQIAALGPFFAFETHDEGSAATDPWRPMSELVQDREVLLDRVTSVRAFLAAGSGRPPEAVELRVAASVTHLGLVARLISPVMAATLHSLPPSLPLVRVRWQPSLGGAFPLSIPQDALTPGSRTVLEATSQMAGDLLEGPIRELVRAVEPLSVSPRILWGNVASAINGAATAITTSAPSWGPRAHEVAEVLLKHQSLRDTHTRTAGDGPFRRRSCCLIYRAAPDAAGALCGDCVLGPRSC</sequence>
<protein>
    <recommendedName>
        <fullName evidence="1">Ferric siderophore reductase C-terminal domain-containing protein</fullName>
    </recommendedName>
</protein>
<keyword evidence="3" id="KW-1185">Reference proteome</keyword>